<feature type="compositionally biased region" description="Low complexity" evidence="7">
    <location>
        <begin position="538"/>
        <end position="551"/>
    </location>
</feature>
<evidence type="ECO:0000256" key="3">
    <source>
        <dbReference type="ARBA" id="ARBA00022824"/>
    </source>
</evidence>
<evidence type="ECO:0000256" key="7">
    <source>
        <dbReference type="SAM" id="MobiDB-lite"/>
    </source>
</evidence>
<feature type="transmembrane region" description="Helical" evidence="6">
    <location>
        <begin position="464"/>
        <end position="485"/>
    </location>
</feature>
<feature type="compositionally biased region" description="Low complexity" evidence="7">
    <location>
        <begin position="80"/>
        <end position="96"/>
    </location>
</feature>
<dbReference type="InterPro" id="IPR044647">
    <property type="entry name" value="RTNLB17/18/21"/>
</dbReference>
<dbReference type="PROSITE" id="PS50845">
    <property type="entry name" value="RETICULON"/>
    <property type="match status" value="1"/>
</dbReference>
<dbReference type="PANTHER" id="PTHR46626:SF1">
    <property type="entry name" value="RETICULON-LIKE PROTEIN B21"/>
    <property type="match status" value="1"/>
</dbReference>
<dbReference type="InterPro" id="IPR003388">
    <property type="entry name" value="Reticulon"/>
</dbReference>
<feature type="region of interest" description="Disordered" evidence="7">
    <location>
        <begin position="156"/>
        <end position="202"/>
    </location>
</feature>
<dbReference type="PANTHER" id="PTHR46626">
    <property type="entry name" value="RETICULON-LIKE PROTEIN B17"/>
    <property type="match status" value="1"/>
</dbReference>
<organism evidence="9">
    <name type="scientific">Anthurium amnicola</name>
    <dbReference type="NCBI Taxonomy" id="1678845"/>
    <lineage>
        <taxon>Eukaryota</taxon>
        <taxon>Viridiplantae</taxon>
        <taxon>Streptophyta</taxon>
        <taxon>Embryophyta</taxon>
        <taxon>Tracheophyta</taxon>
        <taxon>Spermatophyta</taxon>
        <taxon>Magnoliopsida</taxon>
        <taxon>Liliopsida</taxon>
        <taxon>Araceae</taxon>
        <taxon>Pothoideae</taxon>
        <taxon>Potheae</taxon>
        <taxon>Anthurium</taxon>
    </lineage>
</organism>
<accession>A0A1D1XUA7</accession>
<feature type="region of interest" description="Disordered" evidence="7">
    <location>
        <begin position="530"/>
        <end position="577"/>
    </location>
</feature>
<name>A0A1D1XUA7_9ARAE</name>
<gene>
    <name evidence="9" type="primary">RTNLB21_1</name>
    <name evidence="9" type="ORF">g.31639</name>
</gene>
<feature type="transmembrane region" description="Helical" evidence="6">
    <location>
        <begin position="392"/>
        <end position="412"/>
    </location>
</feature>
<feature type="compositionally biased region" description="Polar residues" evidence="7">
    <location>
        <begin position="107"/>
        <end position="116"/>
    </location>
</feature>
<evidence type="ECO:0000259" key="8">
    <source>
        <dbReference type="PROSITE" id="PS50845"/>
    </source>
</evidence>
<evidence type="ECO:0000256" key="4">
    <source>
        <dbReference type="ARBA" id="ARBA00022989"/>
    </source>
</evidence>
<keyword evidence="4 6" id="KW-1133">Transmembrane helix</keyword>
<evidence type="ECO:0000256" key="6">
    <source>
        <dbReference type="RuleBase" id="RU363132"/>
    </source>
</evidence>
<dbReference type="AlphaFoldDB" id="A0A1D1XUA7"/>
<keyword evidence="2 6" id="KW-0812">Transmembrane</keyword>
<evidence type="ECO:0000256" key="5">
    <source>
        <dbReference type="ARBA" id="ARBA00023136"/>
    </source>
</evidence>
<evidence type="ECO:0000256" key="1">
    <source>
        <dbReference type="ARBA" id="ARBA00004477"/>
    </source>
</evidence>
<reference evidence="9" key="1">
    <citation type="submission" date="2015-07" db="EMBL/GenBank/DDBJ databases">
        <title>Transcriptome Assembly of Anthurium amnicola.</title>
        <authorList>
            <person name="Suzuki J."/>
        </authorList>
    </citation>
    <scope>NUCLEOTIDE SEQUENCE</scope>
</reference>
<feature type="compositionally biased region" description="Basic and acidic residues" evidence="7">
    <location>
        <begin position="176"/>
        <end position="190"/>
    </location>
</feature>
<evidence type="ECO:0000256" key="2">
    <source>
        <dbReference type="ARBA" id="ARBA00022692"/>
    </source>
</evidence>
<feature type="transmembrane region" description="Helical" evidence="6">
    <location>
        <begin position="315"/>
        <end position="335"/>
    </location>
</feature>
<dbReference type="Pfam" id="PF02453">
    <property type="entry name" value="Reticulon"/>
    <property type="match status" value="1"/>
</dbReference>
<keyword evidence="5 6" id="KW-0472">Membrane</keyword>
<feature type="region of interest" description="Disordered" evidence="7">
    <location>
        <begin position="67"/>
        <end position="118"/>
    </location>
</feature>
<comment type="subcellular location">
    <subcellularLocation>
        <location evidence="1 6">Endoplasmic reticulum membrane</location>
        <topology evidence="1 6">Multi-pass membrane protein</topology>
    </subcellularLocation>
</comment>
<protein>
    <recommendedName>
        <fullName evidence="6">Reticulon-like protein</fullName>
    </recommendedName>
</protein>
<sequence>MQASASRRSSTRTNGVVAGSVWETRMKLDQVKGGIRVFNADDPASAGAGDDEGGLRVYNLRLRRNQSEVAAEKKKRKNWSPPEAGAVAVGGASPAADKSPPTRLRKTQSASANSPKISDKGFMEVAEGKAVARSLSIAGGFDGGATGLLEMGDDMGDRESGPGDGGDAEEEIGIETGRKSFDDKEVDMGGEKSPGNAAEEEVEVEINPISSDAEETAPEAMEEHPAVDHDVVSASPMAATSDVVRRPSPLPPKVTKPTTPGASEEEFYENMTETHHRMQSIVDLVMWREISRSAFVFGIGSFLLLSSSYTKDLNFSLISAISYMGLVYLAAIFLYKSIIRRGAVDLDEASQGGMVGEEEAIWLVRLLLPYVNEVLHKLKALFSGDPATTMKLAVMLFVMARCGGSITFWTMAKLAFFGVFTIPKICSSYSVQLARFGKFWLERVGDAWESCQHKKAVAAAVFTLIWNLSSTVARVWAVFMLVVAVRFYQQRVVAVDEVAEEEEMWDGHEGEEAQRPLQVAAEDSKLRHGLGRGGGRGRAAAGGQVGVQQLGPGRGHRQLNGPTRVVVTTTREKKKWS</sequence>
<proteinExistence type="predicted"/>
<keyword evidence="3 6" id="KW-0256">Endoplasmic reticulum</keyword>
<feature type="domain" description="Reticulon" evidence="8">
    <location>
        <begin position="281"/>
        <end position="433"/>
    </location>
</feature>
<dbReference type="EMBL" id="GDJX01021983">
    <property type="protein sequence ID" value="JAT45953.1"/>
    <property type="molecule type" value="Transcribed_RNA"/>
</dbReference>
<feature type="region of interest" description="Disordered" evidence="7">
    <location>
        <begin position="241"/>
        <end position="263"/>
    </location>
</feature>
<evidence type="ECO:0000313" key="9">
    <source>
        <dbReference type="EMBL" id="JAT45953.1"/>
    </source>
</evidence>
<dbReference type="GO" id="GO:0005789">
    <property type="term" value="C:endoplasmic reticulum membrane"/>
    <property type="evidence" value="ECO:0007669"/>
    <property type="project" value="UniProtKB-SubCell"/>
</dbReference>